<dbReference type="Pfam" id="PF08240">
    <property type="entry name" value="ADH_N"/>
    <property type="match status" value="1"/>
</dbReference>
<dbReference type="InterPro" id="IPR002328">
    <property type="entry name" value="ADH_Zn_CS"/>
</dbReference>
<dbReference type="InterPro" id="IPR011032">
    <property type="entry name" value="GroES-like_sf"/>
</dbReference>
<protein>
    <submittedName>
        <fullName evidence="10">Alcohol dehydrogenase</fullName>
    </submittedName>
</protein>
<keyword evidence="7" id="KW-0472">Membrane</keyword>
<evidence type="ECO:0000259" key="9">
    <source>
        <dbReference type="Pfam" id="PF08240"/>
    </source>
</evidence>
<comment type="caution">
    <text evidence="10">The sequence shown here is derived from an EMBL/GenBank/DDBJ whole genome shotgun (WGS) entry which is preliminary data.</text>
</comment>
<keyword evidence="4" id="KW-0560">Oxidoreductase</keyword>
<dbReference type="SUPFAM" id="SSF50129">
    <property type="entry name" value="GroES-like"/>
    <property type="match status" value="1"/>
</dbReference>
<dbReference type="GO" id="GO:0016616">
    <property type="term" value="F:oxidoreductase activity, acting on the CH-OH group of donors, NAD or NADP as acceptor"/>
    <property type="evidence" value="ECO:0007669"/>
    <property type="project" value="UniProtKB-ARBA"/>
</dbReference>
<dbReference type="InterPro" id="IPR013149">
    <property type="entry name" value="ADH-like_C"/>
</dbReference>
<feature type="transmembrane region" description="Helical" evidence="7">
    <location>
        <begin position="160"/>
        <end position="181"/>
    </location>
</feature>
<keyword evidence="5" id="KW-0119">Carbohydrate metabolism</keyword>
<dbReference type="GO" id="GO:0030554">
    <property type="term" value="F:adenyl nucleotide binding"/>
    <property type="evidence" value="ECO:0007669"/>
    <property type="project" value="UniProtKB-ARBA"/>
</dbReference>
<name>A0A7C5XGU7_9CREN</name>
<feature type="domain" description="Alcohol dehydrogenase-like C-terminal" evidence="8">
    <location>
        <begin position="172"/>
        <end position="302"/>
    </location>
</feature>
<keyword evidence="7" id="KW-0812">Transmembrane</keyword>
<keyword evidence="2 6" id="KW-0862">Zinc</keyword>
<evidence type="ECO:0000256" key="7">
    <source>
        <dbReference type="SAM" id="Phobius"/>
    </source>
</evidence>
<evidence type="ECO:0000313" key="10">
    <source>
        <dbReference type="EMBL" id="HHP81999.1"/>
    </source>
</evidence>
<evidence type="ECO:0000259" key="8">
    <source>
        <dbReference type="Pfam" id="PF00107"/>
    </source>
</evidence>
<organism evidence="10">
    <name type="scientific">Ignisphaera aggregans</name>
    <dbReference type="NCBI Taxonomy" id="334771"/>
    <lineage>
        <taxon>Archaea</taxon>
        <taxon>Thermoproteota</taxon>
        <taxon>Thermoprotei</taxon>
        <taxon>Desulfurococcales</taxon>
        <taxon>Desulfurococcaceae</taxon>
        <taxon>Ignisphaera</taxon>
    </lineage>
</organism>
<dbReference type="EMBL" id="DRZI01000207">
    <property type="protein sequence ID" value="HHP81999.1"/>
    <property type="molecule type" value="Genomic_DNA"/>
</dbReference>
<evidence type="ECO:0000256" key="6">
    <source>
        <dbReference type="RuleBase" id="RU361277"/>
    </source>
</evidence>
<keyword evidence="1 6" id="KW-0479">Metal-binding</keyword>
<keyword evidence="3" id="KW-0521">NADP</keyword>
<proteinExistence type="inferred from homology"/>
<reference evidence="10" key="1">
    <citation type="journal article" date="2020" name="mSystems">
        <title>Genome- and Community-Level Interaction Insights into Carbon Utilization and Element Cycling Functions of Hydrothermarchaeota in Hydrothermal Sediment.</title>
        <authorList>
            <person name="Zhou Z."/>
            <person name="Liu Y."/>
            <person name="Xu W."/>
            <person name="Pan J."/>
            <person name="Luo Z.H."/>
            <person name="Li M."/>
        </authorList>
    </citation>
    <scope>NUCLEOTIDE SEQUENCE [LARGE SCALE GENOMIC DNA]</scope>
    <source>
        <strain evidence="10">SpSt-1121</strain>
    </source>
</reference>
<dbReference type="InterPro" id="IPR050129">
    <property type="entry name" value="Zn_alcohol_dh"/>
</dbReference>
<dbReference type="PROSITE" id="PS00059">
    <property type="entry name" value="ADH_ZINC"/>
    <property type="match status" value="1"/>
</dbReference>
<dbReference type="Gene3D" id="3.90.180.10">
    <property type="entry name" value="Medium-chain alcohol dehydrogenases, catalytic domain"/>
    <property type="match status" value="1"/>
</dbReference>
<evidence type="ECO:0000256" key="5">
    <source>
        <dbReference type="ARBA" id="ARBA00023277"/>
    </source>
</evidence>
<dbReference type="SUPFAM" id="SSF51735">
    <property type="entry name" value="NAD(P)-binding Rossmann-fold domains"/>
    <property type="match status" value="1"/>
</dbReference>
<dbReference type="GO" id="GO:0043168">
    <property type="term" value="F:anion binding"/>
    <property type="evidence" value="ECO:0007669"/>
    <property type="project" value="UniProtKB-ARBA"/>
</dbReference>
<evidence type="ECO:0000256" key="3">
    <source>
        <dbReference type="ARBA" id="ARBA00022857"/>
    </source>
</evidence>
<comment type="cofactor">
    <cofactor evidence="6">
        <name>Zn(2+)</name>
        <dbReference type="ChEBI" id="CHEBI:29105"/>
    </cofactor>
</comment>
<feature type="domain" description="Alcohol dehydrogenase-like N-terminal" evidence="9">
    <location>
        <begin position="25"/>
        <end position="134"/>
    </location>
</feature>
<sequence>MRAIVINKPFEAYIKDVDDPKPGVGEVLVSVKACGVCGTDIHIFRGEESRVSYPIVPGHEFSGVVVDVGSDVGGDVSVGDSVVVDPNVFCGECYYCRRGYSNYCERWEGIGVTRDGGMAEKVVVPAKAVYRIPKDIPFDVAALAEPISCILHGIDLASPYNVHSIAIFGAGPIGLIFLILLKRFTSAKIAVFEVASHRIDMAKVIGADIVENPLNIDIAKIANEVSNGRGFDMVIDASGNIDAISRILKLDFIAPTGKILLFGVAPPNKKVEIEPHQIYRKEVKIIGSYVNPYTMYRAIDVLKSIKEFNKIIDRIDLEEALSILKGKPRRQYIKPVIVF</sequence>
<dbReference type="Pfam" id="PF00107">
    <property type="entry name" value="ADH_zinc_N"/>
    <property type="match status" value="1"/>
</dbReference>
<evidence type="ECO:0000256" key="1">
    <source>
        <dbReference type="ARBA" id="ARBA00022723"/>
    </source>
</evidence>
<dbReference type="Gene3D" id="3.40.50.720">
    <property type="entry name" value="NAD(P)-binding Rossmann-like Domain"/>
    <property type="match status" value="1"/>
</dbReference>
<dbReference type="InterPro" id="IPR013154">
    <property type="entry name" value="ADH-like_N"/>
</dbReference>
<dbReference type="PANTHER" id="PTHR43401">
    <property type="entry name" value="L-THREONINE 3-DEHYDROGENASE"/>
    <property type="match status" value="1"/>
</dbReference>
<comment type="similarity">
    <text evidence="6">Belongs to the zinc-containing alcohol dehydrogenase family.</text>
</comment>
<dbReference type="GO" id="GO:0051262">
    <property type="term" value="P:protein tetramerization"/>
    <property type="evidence" value="ECO:0007669"/>
    <property type="project" value="UniProtKB-ARBA"/>
</dbReference>
<dbReference type="InterPro" id="IPR036291">
    <property type="entry name" value="NAD(P)-bd_dom_sf"/>
</dbReference>
<evidence type="ECO:0000256" key="4">
    <source>
        <dbReference type="ARBA" id="ARBA00023002"/>
    </source>
</evidence>
<keyword evidence="7" id="KW-1133">Transmembrane helix</keyword>
<dbReference type="GO" id="GO:0008270">
    <property type="term" value="F:zinc ion binding"/>
    <property type="evidence" value="ECO:0007669"/>
    <property type="project" value="InterPro"/>
</dbReference>
<evidence type="ECO:0000256" key="2">
    <source>
        <dbReference type="ARBA" id="ARBA00022833"/>
    </source>
</evidence>
<dbReference type="AlphaFoldDB" id="A0A7C5XGU7"/>
<accession>A0A7C5XGU7</accession>
<dbReference type="PANTHER" id="PTHR43401:SF2">
    <property type="entry name" value="L-THREONINE 3-DEHYDROGENASE"/>
    <property type="match status" value="1"/>
</dbReference>
<gene>
    <name evidence="10" type="ORF">ENM84_04960</name>
</gene>